<proteinExistence type="predicted"/>
<comment type="caution">
    <text evidence="1">The sequence shown here is derived from an EMBL/GenBank/DDBJ whole genome shotgun (WGS) entry which is preliminary data.</text>
</comment>
<reference evidence="1" key="1">
    <citation type="journal article" date="2021" name="Environ. Microbiol.">
        <title>Gene family expansions and transcriptome signatures uncover fungal adaptations to wood decay.</title>
        <authorList>
            <person name="Hage H."/>
            <person name="Miyauchi S."/>
            <person name="Viragh M."/>
            <person name="Drula E."/>
            <person name="Min B."/>
            <person name="Chaduli D."/>
            <person name="Navarro D."/>
            <person name="Favel A."/>
            <person name="Norest M."/>
            <person name="Lesage-Meessen L."/>
            <person name="Balint B."/>
            <person name="Merenyi Z."/>
            <person name="de Eugenio L."/>
            <person name="Morin E."/>
            <person name="Martinez A.T."/>
            <person name="Baldrian P."/>
            <person name="Stursova M."/>
            <person name="Martinez M.J."/>
            <person name="Novotny C."/>
            <person name="Magnuson J.K."/>
            <person name="Spatafora J.W."/>
            <person name="Maurice S."/>
            <person name="Pangilinan J."/>
            <person name="Andreopoulos W."/>
            <person name="LaButti K."/>
            <person name="Hundley H."/>
            <person name="Na H."/>
            <person name="Kuo A."/>
            <person name="Barry K."/>
            <person name="Lipzen A."/>
            <person name="Henrissat B."/>
            <person name="Riley R."/>
            <person name="Ahrendt S."/>
            <person name="Nagy L.G."/>
            <person name="Grigoriev I.V."/>
            <person name="Martin F."/>
            <person name="Rosso M.N."/>
        </authorList>
    </citation>
    <scope>NUCLEOTIDE SEQUENCE</scope>
    <source>
        <strain evidence="1">CBS 384.51</strain>
    </source>
</reference>
<protein>
    <submittedName>
        <fullName evidence="1">Uncharacterized protein</fullName>
    </submittedName>
</protein>
<dbReference type="Proteomes" id="UP001055072">
    <property type="component" value="Unassembled WGS sequence"/>
</dbReference>
<evidence type="ECO:0000313" key="1">
    <source>
        <dbReference type="EMBL" id="KAI0089183.1"/>
    </source>
</evidence>
<keyword evidence="2" id="KW-1185">Reference proteome</keyword>
<sequence length="208" mass="22763">MPPKSTGKRKSDAQAVAGSSKKTRTEPPAAILVDSILADKQGWALPEEEDDVRQTLVMLAEYAHALKLELASAEAAKENSVAAAPKKTRAELEAAADKIRRSANSGICKMMVWKPSCKVGTAKFSYDGACIDPEVFGIIMGLSGPPTWKMKRLTIEEFEEHFGECVGKVRYDYLYITGKNVTVRYSEGEFKISGTYGKHDSSRLQGPE</sequence>
<evidence type="ECO:0000313" key="2">
    <source>
        <dbReference type="Proteomes" id="UP001055072"/>
    </source>
</evidence>
<dbReference type="EMBL" id="MU274911">
    <property type="protein sequence ID" value="KAI0089183.1"/>
    <property type="molecule type" value="Genomic_DNA"/>
</dbReference>
<gene>
    <name evidence="1" type="ORF">BDY19DRAFT_993402</name>
</gene>
<accession>A0ACB8U4L6</accession>
<name>A0ACB8U4L6_9APHY</name>
<organism evidence="1 2">
    <name type="scientific">Irpex rosettiformis</name>
    <dbReference type="NCBI Taxonomy" id="378272"/>
    <lineage>
        <taxon>Eukaryota</taxon>
        <taxon>Fungi</taxon>
        <taxon>Dikarya</taxon>
        <taxon>Basidiomycota</taxon>
        <taxon>Agaricomycotina</taxon>
        <taxon>Agaricomycetes</taxon>
        <taxon>Polyporales</taxon>
        <taxon>Irpicaceae</taxon>
        <taxon>Irpex</taxon>
    </lineage>
</organism>